<dbReference type="PROSITE" id="PS51186">
    <property type="entry name" value="GNAT"/>
    <property type="match status" value="1"/>
</dbReference>
<sequence>MNNIITESDRLKISELNIADANFILQLVNEPAFLEYIGDKEIQSREEAKKFIELGPISSYRENGFGFYRVSLKENDISVGICGLKQRKSLTVPDLGYAFLKNYRGKGYATEAGLAVLQYAKKDLDIDTLAAITATHNEASIHLLQKLGFDFEKRVHLPEFDSVSNLYMTNL</sequence>
<dbReference type="InterPro" id="IPR051531">
    <property type="entry name" value="N-acetyltransferase"/>
</dbReference>
<accession>A0A6M1T8C4</accession>
<dbReference type="GO" id="GO:0016747">
    <property type="term" value="F:acyltransferase activity, transferring groups other than amino-acyl groups"/>
    <property type="evidence" value="ECO:0007669"/>
    <property type="project" value="InterPro"/>
</dbReference>
<keyword evidence="3" id="KW-1185">Reference proteome</keyword>
<proteinExistence type="predicted"/>
<dbReference type="Gene3D" id="3.40.630.30">
    <property type="match status" value="1"/>
</dbReference>
<reference evidence="2 3" key="1">
    <citation type="submission" date="2020-02" db="EMBL/GenBank/DDBJ databases">
        <title>Aliifodinibius halophilus 2W32, complete genome.</title>
        <authorList>
            <person name="Li Y."/>
            <person name="Wu S."/>
        </authorList>
    </citation>
    <scope>NUCLEOTIDE SEQUENCE [LARGE SCALE GENOMIC DNA]</scope>
    <source>
        <strain evidence="2 3">2W32</strain>
    </source>
</reference>
<dbReference type="InterPro" id="IPR016181">
    <property type="entry name" value="Acyl_CoA_acyltransferase"/>
</dbReference>
<name>A0A6M1T8C4_9BACT</name>
<dbReference type="EMBL" id="JAALLS010000013">
    <property type="protein sequence ID" value="NGP88853.1"/>
    <property type="molecule type" value="Genomic_DNA"/>
</dbReference>
<dbReference type="PANTHER" id="PTHR43792">
    <property type="entry name" value="GNAT FAMILY, PUTATIVE (AFU_ORTHOLOGUE AFUA_3G00765)-RELATED-RELATED"/>
    <property type="match status" value="1"/>
</dbReference>
<dbReference type="InterPro" id="IPR000182">
    <property type="entry name" value="GNAT_dom"/>
</dbReference>
<dbReference type="AlphaFoldDB" id="A0A6M1T8C4"/>
<gene>
    <name evidence="2" type="ORF">G3569_10830</name>
</gene>
<organism evidence="2 3">
    <name type="scientific">Fodinibius halophilus</name>
    <dbReference type="NCBI Taxonomy" id="1736908"/>
    <lineage>
        <taxon>Bacteria</taxon>
        <taxon>Pseudomonadati</taxon>
        <taxon>Balneolota</taxon>
        <taxon>Balneolia</taxon>
        <taxon>Balneolales</taxon>
        <taxon>Balneolaceae</taxon>
        <taxon>Fodinibius</taxon>
    </lineage>
</organism>
<dbReference type="Pfam" id="PF13302">
    <property type="entry name" value="Acetyltransf_3"/>
    <property type="match status" value="1"/>
</dbReference>
<feature type="domain" description="N-acetyltransferase" evidence="1">
    <location>
        <begin position="11"/>
        <end position="171"/>
    </location>
</feature>
<dbReference type="PANTHER" id="PTHR43792:SF1">
    <property type="entry name" value="N-ACETYLTRANSFERASE DOMAIN-CONTAINING PROTEIN"/>
    <property type="match status" value="1"/>
</dbReference>
<evidence type="ECO:0000259" key="1">
    <source>
        <dbReference type="PROSITE" id="PS51186"/>
    </source>
</evidence>
<keyword evidence="2" id="KW-0808">Transferase</keyword>
<comment type="caution">
    <text evidence="2">The sequence shown here is derived from an EMBL/GenBank/DDBJ whole genome shotgun (WGS) entry which is preliminary data.</text>
</comment>
<dbReference type="RefSeq" id="WP_165269013.1">
    <property type="nucleotide sequence ID" value="NZ_JAALLS010000013.1"/>
</dbReference>
<evidence type="ECO:0000313" key="2">
    <source>
        <dbReference type="EMBL" id="NGP88853.1"/>
    </source>
</evidence>
<evidence type="ECO:0000313" key="3">
    <source>
        <dbReference type="Proteomes" id="UP000479132"/>
    </source>
</evidence>
<protein>
    <submittedName>
        <fullName evidence="2">GNAT family N-acetyltransferase</fullName>
    </submittedName>
</protein>
<dbReference type="Proteomes" id="UP000479132">
    <property type="component" value="Unassembled WGS sequence"/>
</dbReference>
<dbReference type="SUPFAM" id="SSF55729">
    <property type="entry name" value="Acyl-CoA N-acyltransferases (Nat)"/>
    <property type="match status" value="1"/>
</dbReference>